<keyword evidence="7 8" id="KW-0472">Membrane</keyword>
<proteinExistence type="predicted"/>
<dbReference type="GO" id="GO:0008982">
    <property type="term" value="F:protein-N(PI)-phosphohistidine-sugar phosphotransferase activity"/>
    <property type="evidence" value="ECO:0007669"/>
    <property type="project" value="UniProtKB-UniRule"/>
</dbReference>
<dbReference type="GO" id="GO:0005886">
    <property type="term" value="C:plasma membrane"/>
    <property type="evidence" value="ECO:0007669"/>
    <property type="project" value="UniProtKB-SubCell"/>
</dbReference>
<dbReference type="InterPro" id="IPR003352">
    <property type="entry name" value="PTS_EIIC"/>
</dbReference>
<evidence type="ECO:0000256" key="4">
    <source>
        <dbReference type="ARBA" id="ARBA00022597"/>
    </source>
</evidence>
<comment type="subcellular location">
    <subcellularLocation>
        <location evidence="1">Cell membrane</location>
        <topology evidence="1">Multi-pass membrane protein</topology>
    </subcellularLocation>
</comment>
<keyword evidence="2 8" id="KW-0813">Transport</keyword>
<evidence type="ECO:0000256" key="5">
    <source>
        <dbReference type="ARBA" id="ARBA00022692"/>
    </source>
</evidence>
<name>A0A510TWK7_9LACO</name>
<organism evidence="9 10">
    <name type="scientific">Schleiferilactobacillus harbinensis</name>
    <dbReference type="NCBI Taxonomy" id="304207"/>
    <lineage>
        <taxon>Bacteria</taxon>
        <taxon>Bacillati</taxon>
        <taxon>Bacillota</taxon>
        <taxon>Bacilli</taxon>
        <taxon>Lactobacillales</taxon>
        <taxon>Lactobacillaceae</taxon>
        <taxon>Schleiferilactobacillus</taxon>
    </lineage>
</organism>
<evidence type="ECO:0000256" key="7">
    <source>
        <dbReference type="ARBA" id="ARBA00023136"/>
    </source>
</evidence>
<dbReference type="InterPro" id="IPR004796">
    <property type="entry name" value="PTS_IIC_cello"/>
</dbReference>
<keyword evidence="5" id="KW-0812">Transmembrane</keyword>
<evidence type="ECO:0000256" key="2">
    <source>
        <dbReference type="ARBA" id="ARBA00022448"/>
    </source>
</evidence>
<dbReference type="NCBIfam" id="TIGR00410">
    <property type="entry name" value="lacE"/>
    <property type="match status" value="1"/>
</dbReference>
<dbReference type="Pfam" id="PF02378">
    <property type="entry name" value="PTS_EIIC"/>
    <property type="match status" value="1"/>
</dbReference>
<dbReference type="Proteomes" id="UP000326779">
    <property type="component" value="Chromosome"/>
</dbReference>
<evidence type="ECO:0000313" key="9">
    <source>
        <dbReference type="EMBL" id="QFR22673.1"/>
    </source>
</evidence>
<dbReference type="PIRSF" id="PIRSF006351">
    <property type="entry name" value="PTS_EIIC-Cellobiose"/>
    <property type="match status" value="1"/>
</dbReference>
<dbReference type="InterPro" id="IPR051088">
    <property type="entry name" value="PTS_Sugar-EIIC/EIIB"/>
</dbReference>
<evidence type="ECO:0000256" key="3">
    <source>
        <dbReference type="ARBA" id="ARBA00022475"/>
    </source>
</evidence>
<evidence type="ECO:0000256" key="1">
    <source>
        <dbReference type="ARBA" id="ARBA00004651"/>
    </source>
</evidence>
<dbReference type="GO" id="GO:1901264">
    <property type="term" value="P:carbohydrate derivative transport"/>
    <property type="evidence" value="ECO:0007669"/>
    <property type="project" value="TreeGrafter"/>
</dbReference>
<reference evidence="9 10" key="1">
    <citation type="submission" date="2019-10" db="EMBL/GenBank/DDBJ databases">
        <title>The completed genome of Lactobacillus harbinensis M1.</title>
        <authorList>
            <person name="Zheng Y."/>
        </authorList>
    </citation>
    <scope>NUCLEOTIDE SEQUENCE [LARGE SCALE GENOMIC DNA]</scope>
    <source>
        <strain evidence="9 10">M1</strain>
    </source>
</reference>
<dbReference type="GO" id="GO:0009401">
    <property type="term" value="P:phosphoenolpyruvate-dependent sugar phosphotransferase system"/>
    <property type="evidence" value="ECO:0007669"/>
    <property type="project" value="InterPro"/>
</dbReference>
<sequence>MNDFINDKIMPPMMKFVNTKAISALRDGMIFSIPFIIVGSVFLIIANFPYTPIADYLLKTGWSAWFNQAYNASFGIMALFAVLGIGYSWTKNEGFEPLSGGITAVVGFFLVMRPSTAIQNAAGKVVIKDPSYLTGFIDRTWLGGQGMIAAIIIGLVTGWAYSWFLHKDIRIKLPDQVPANVAASFTALIPAFAITVGWEIVYILFDQFGHTTMTQFIYKAIQTPLQGVTDSFGGAMVIALIIPFMWFFGVHGATIIGGIVGPLLQANSLDNAKILAAHKALTVQNGGHVVTQALLDQFGTVTGSGITIGLVIFMLVFAKSAQMKSLGALEIAPAIFNINEPILFGLPVVLNPLMFVPFFITPAISMGLTYWAIKLGLLPLFNGIYVPWTTPAIISGFLVGSSWKTAAWQALMLVLTFFIYLPFARTMDKQMYAEEQANLAQEEAAKKTASANN</sequence>
<keyword evidence="3 8" id="KW-1003">Cell membrane</keyword>
<gene>
    <name evidence="9" type="ORF">D1010_04050</name>
</gene>
<dbReference type="KEGG" id="lhb:D1010_04050"/>
<dbReference type="PROSITE" id="PS51105">
    <property type="entry name" value="PTS_EIIC_TYPE_3"/>
    <property type="match status" value="1"/>
</dbReference>
<keyword evidence="4 8" id="KW-0762">Sugar transport</keyword>
<evidence type="ECO:0000256" key="6">
    <source>
        <dbReference type="ARBA" id="ARBA00022989"/>
    </source>
</evidence>
<comment type="function">
    <text evidence="8">The phosphoenolpyruvate-dependent sugar phosphotransferase system (PTS), a major carbohydrate active -transport system, catalyzes the phosphorylation of incoming sugar substrates concomitant with their translocation across the cell membrane.</text>
</comment>
<dbReference type="RefSeq" id="WP_146994969.1">
    <property type="nucleotide sequence ID" value="NZ_BJTX01000047.1"/>
</dbReference>
<dbReference type="InterPro" id="IPR004501">
    <property type="entry name" value="PTS_EIIC_3"/>
</dbReference>
<dbReference type="EMBL" id="CP045143">
    <property type="protein sequence ID" value="QFR22673.1"/>
    <property type="molecule type" value="Genomic_DNA"/>
</dbReference>
<dbReference type="PANTHER" id="PTHR33989:SF4">
    <property type="entry name" value="PTS SYSTEM N,N'-DIACETYLCHITOBIOSE-SPECIFIC EIIC COMPONENT"/>
    <property type="match status" value="1"/>
</dbReference>
<accession>A0A510TWK7</accession>
<dbReference type="PANTHER" id="PTHR33989">
    <property type="match status" value="1"/>
</dbReference>
<keyword evidence="6" id="KW-1133">Transmembrane helix</keyword>
<evidence type="ECO:0000256" key="8">
    <source>
        <dbReference type="PIRNR" id="PIRNR006351"/>
    </source>
</evidence>
<protein>
    <recommendedName>
        <fullName evidence="8">Permease IIC component</fullName>
    </recommendedName>
</protein>
<dbReference type="AlphaFoldDB" id="A0A510TWK7"/>
<evidence type="ECO:0000313" key="10">
    <source>
        <dbReference type="Proteomes" id="UP000326779"/>
    </source>
</evidence>